<dbReference type="AlphaFoldDB" id="T1IUJ7"/>
<dbReference type="Pfam" id="PF00379">
    <property type="entry name" value="Chitin_bind_4"/>
    <property type="match status" value="1"/>
</dbReference>
<protein>
    <submittedName>
        <fullName evidence="3">Uncharacterized protein</fullName>
    </submittedName>
</protein>
<evidence type="ECO:0000313" key="4">
    <source>
        <dbReference type="Proteomes" id="UP000014500"/>
    </source>
</evidence>
<dbReference type="EMBL" id="JH431537">
    <property type="status" value="NOT_ANNOTATED_CDS"/>
    <property type="molecule type" value="Genomic_DNA"/>
</dbReference>
<keyword evidence="1" id="KW-0193">Cuticle</keyword>
<dbReference type="EnsemblMetazoa" id="SMAR004823-RA">
    <property type="protein sequence ID" value="SMAR004823-PA"/>
    <property type="gene ID" value="SMAR004823"/>
</dbReference>
<organism evidence="3 4">
    <name type="scientific">Strigamia maritima</name>
    <name type="common">European centipede</name>
    <name type="synonym">Geophilus maritimus</name>
    <dbReference type="NCBI Taxonomy" id="126957"/>
    <lineage>
        <taxon>Eukaryota</taxon>
        <taxon>Metazoa</taxon>
        <taxon>Ecdysozoa</taxon>
        <taxon>Arthropoda</taxon>
        <taxon>Myriapoda</taxon>
        <taxon>Chilopoda</taxon>
        <taxon>Pleurostigmophora</taxon>
        <taxon>Geophilomorpha</taxon>
        <taxon>Linotaeniidae</taxon>
        <taxon>Strigamia</taxon>
    </lineage>
</organism>
<keyword evidence="4" id="KW-1185">Reference proteome</keyword>
<dbReference type="PROSITE" id="PS51155">
    <property type="entry name" value="CHIT_BIND_RR_2"/>
    <property type="match status" value="1"/>
</dbReference>
<accession>T1IUJ7</accession>
<reference evidence="3" key="2">
    <citation type="submission" date="2015-02" db="UniProtKB">
        <authorList>
            <consortium name="EnsemblMetazoa"/>
        </authorList>
    </citation>
    <scope>IDENTIFICATION</scope>
</reference>
<feature type="compositionally biased region" description="Polar residues" evidence="2">
    <location>
        <begin position="95"/>
        <end position="112"/>
    </location>
</feature>
<reference evidence="4" key="1">
    <citation type="submission" date="2011-05" db="EMBL/GenBank/DDBJ databases">
        <authorList>
            <person name="Richards S.R."/>
            <person name="Qu J."/>
            <person name="Jiang H."/>
            <person name="Jhangiani S.N."/>
            <person name="Agravi P."/>
            <person name="Goodspeed R."/>
            <person name="Gross S."/>
            <person name="Mandapat C."/>
            <person name="Jackson L."/>
            <person name="Mathew T."/>
            <person name="Pu L."/>
            <person name="Thornton R."/>
            <person name="Saada N."/>
            <person name="Wilczek-Boney K.B."/>
            <person name="Lee S."/>
            <person name="Kovar C."/>
            <person name="Wu Y."/>
            <person name="Scherer S.E."/>
            <person name="Worley K.C."/>
            <person name="Muzny D.M."/>
            <person name="Gibbs R."/>
        </authorList>
    </citation>
    <scope>NUCLEOTIDE SEQUENCE</scope>
    <source>
        <strain evidence="4">Brora</strain>
    </source>
</reference>
<sequence length="148" mass="17176">ENTSNFGYEVDDSRANDFHNHRQIDDGVAATGSYSWRDERGNLNTVDYVADHKTGFRASVRNEKGRTEWGFTNDDEDANSDYQNQNKSGYEKLSSPPQQYPNTDVYGNQPETTPLKEQYPSERSFNKDYYRNFNRQSRFGPSIKHITL</sequence>
<evidence type="ECO:0000313" key="3">
    <source>
        <dbReference type="EnsemblMetazoa" id="SMAR004823-PA"/>
    </source>
</evidence>
<evidence type="ECO:0000256" key="1">
    <source>
        <dbReference type="PROSITE-ProRule" id="PRU00497"/>
    </source>
</evidence>
<feature type="region of interest" description="Disordered" evidence="2">
    <location>
        <begin position="59"/>
        <end position="123"/>
    </location>
</feature>
<dbReference type="PhylomeDB" id="T1IUJ7"/>
<feature type="compositionally biased region" description="Basic and acidic residues" evidence="2">
    <location>
        <begin position="11"/>
        <end position="24"/>
    </location>
</feature>
<feature type="region of interest" description="Disordered" evidence="2">
    <location>
        <begin position="1"/>
        <end position="24"/>
    </location>
</feature>
<evidence type="ECO:0000256" key="2">
    <source>
        <dbReference type="SAM" id="MobiDB-lite"/>
    </source>
</evidence>
<proteinExistence type="predicted"/>
<dbReference type="InterPro" id="IPR000618">
    <property type="entry name" value="Insect_cuticle"/>
</dbReference>
<dbReference type="Proteomes" id="UP000014500">
    <property type="component" value="Unassembled WGS sequence"/>
</dbReference>
<name>T1IUJ7_STRMM</name>
<dbReference type="GO" id="GO:0042302">
    <property type="term" value="F:structural constituent of cuticle"/>
    <property type="evidence" value="ECO:0007669"/>
    <property type="project" value="UniProtKB-UniRule"/>
</dbReference>
<dbReference type="HOGENOM" id="CLU_1763508_0_0_1"/>